<keyword evidence="1 5" id="KW-0812">Transmembrane</keyword>
<dbReference type="InterPro" id="IPR006860">
    <property type="entry name" value="FecR"/>
</dbReference>
<evidence type="ECO:0000256" key="1">
    <source>
        <dbReference type="SAM" id="Phobius"/>
    </source>
</evidence>
<accession>K6YAV3</accession>
<dbReference type="PANTHER" id="PTHR30273">
    <property type="entry name" value="PERIPLASMIC SIGNAL SENSOR AND SIGMA FACTOR ACTIVATOR FECR-RELATED"/>
    <property type="match status" value="1"/>
</dbReference>
<evidence type="ECO:0000259" key="3">
    <source>
        <dbReference type="Pfam" id="PF16220"/>
    </source>
</evidence>
<dbReference type="PIRSF" id="PIRSF018266">
    <property type="entry name" value="FecR"/>
    <property type="match status" value="1"/>
</dbReference>
<comment type="caution">
    <text evidence="5">The sequence shown here is derived from an EMBL/GenBank/DDBJ whole genome shotgun (WGS) entry which is preliminary data.</text>
</comment>
<dbReference type="eggNOG" id="COG3712">
    <property type="taxonomic scope" value="Bacteria"/>
</dbReference>
<name>K6YAV3_9ALTE</name>
<dbReference type="Proteomes" id="UP000006327">
    <property type="component" value="Unassembled WGS sequence"/>
</dbReference>
<keyword evidence="1" id="KW-1133">Transmembrane helix</keyword>
<protein>
    <submittedName>
        <fullName evidence="5">Transmembrane sensor</fullName>
    </submittedName>
</protein>
<sequence>MKKVTSDTEQQSLFWLIKTNSGRLSEADIQNFKIWLKASDDNHKAFRKASLLWRTLAYAPTLSEQPKLLEPEKKLRKKRQINSWYAVAASLVICMFITLMPELEQPTAPSEAEIVSTLELRTAKDEIRQFTLLDGSKVWLGAGSRLLVKLGSSSRHTQLLIGEAMFDINPNPQLPFYVQAGDADIKVLGTIFEVQKRNSGILVKVAKGKVRVAAQNQYRYLEMNESIHFEKNKVLPLPSKINPESFAQWRSKRFHFVNTQLKDVLHKLNRYYKSIIYIDDPSLGDIPITAAFQLNQLEQLLNSLSSIHNFSWHKDVYGNIHIKTNESEISF</sequence>
<dbReference type="Pfam" id="PF16220">
    <property type="entry name" value="DUF4880"/>
    <property type="match status" value="1"/>
</dbReference>
<evidence type="ECO:0000313" key="6">
    <source>
        <dbReference type="Proteomes" id="UP000006327"/>
    </source>
</evidence>
<feature type="domain" description="Protein FecR C-terminal" evidence="4">
    <location>
        <begin position="253"/>
        <end position="313"/>
    </location>
</feature>
<dbReference type="PANTHER" id="PTHR30273:SF2">
    <property type="entry name" value="PROTEIN FECR"/>
    <property type="match status" value="1"/>
</dbReference>
<evidence type="ECO:0000313" key="5">
    <source>
        <dbReference type="EMBL" id="GAC21096.1"/>
    </source>
</evidence>
<reference evidence="5 6" key="1">
    <citation type="journal article" date="2017" name="Antonie Van Leeuwenhoek">
        <title>Rhizobium rhizosphaerae sp. nov., a novel species isolated from rice rhizosphere.</title>
        <authorList>
            <person name="Zhao J.J."/>
            <person name="Zhang J."/>
            <person name="Zhang R.J."/>
            <person name="Zhang C.W."/>
            <person name="Yin H.Q."/>
            <person name="Zhang X.X."/>
        </authorList>
    </citation>
    <scope>NUCLEOTIDE SEQUENCE [LARGE SCALE GENOMIC DNA]</scope>
    <source>
        <strain evidence="5 6">BSs20135</strain>
    </source>
</reference>
<dbReference type="STRING" id="493475.GARC_4154"/>
<proteinExistence type="predicted"/>
<keyword evidence="6" id="KW-1185">Reference proteome</keyword>
<feature type="domain" description="FecR protein" evidence="2">
    <location>
        <begin position="120"/>
        <end position="211"/>
    </location>
</feature>
<evidence type="ECO:0000259" key="4">
    <source>
        <dbReference type="Pfam" id="PF16344"/>
    </source>
</evidence>
<dbReference type="Gene3D" id="2.60.120.1440">
    <property type="match status" value="1"/>
</dbReference>
<evidence type="ECO:0000259" key="2">
    <source>
        <dbReference type="Pfam" id="PF04773"/>
    </source>
</evidence>
<dbReference type="Gene3D" id="3.55.50.30">
    <property type="match status" value="1"/>
</dbReference>
<dbReference type="InterPro" id="IPR032623">
    <property type="entry name" value="FecR_N"/>
</dbReference>
<dbReference type="AlphaFoldDB" id="K6YAV3"/>
<dbReference type="GO" id="GO:0016989">
    <property type="term" value="F:sigma factor antagonist activity"/>
    <property type="evidence" value="ECO:0007669"/>
    <property type="project" value="TreeGrafter"/>
</dbReference>
<dbReference type="OrthoDB" id="6386159at2"/>
<dbReference type="EMBL" id="BAEO01000060">
    <property type="protein sequence ID" value="GAC21096.1"/>
    <property type="molecule type" value="Genomic_DNA"/>
</dbReference>
<feature type="domain" description="FecR N-terminal" evidence="3">
    <location>
        <begin position="12"/>
        <end position="50"/>
    </location>
</feature>
<dbReference type="InterPro" id="IPR012373">
    <property type="entry name" value="Ferrdict_sens_TM"/>
</dbReference>
<keyword evidence="1" id="KW-0472">Membrane</keyword>
<dbReference type="RefSeq" id="WP_007623686.1">
    <property type="nucleotide sequence ID" value="NZ_BAEO01000060.1"/>
</dbReference>
<feature type="transmembrane region" description="Helical" evidence="1">
    <location>
        <begin position="83"/>
        <end position="100"/>
    </location>
</feature>
<dbReference type="Pfam" id="PF16344">
    <property type="entry name" value="FecR_C"/>
    <property type="match status" value="1"/>
</dbReference>
<organism evidence="5 6">
    <name type="scientific">Paraglaciecola arctica BSs20135</name>
    <dbReference type="NCBI Taxonomy" id="493475"/>
    <lineage>
        <taxon>Bacteria</taxon>
        <taxon>Pseudomonadati</taxon>
        <taxon>Pseudomonadota</taxon>
        <taxon>Gammaproteobacteria</taxon>
        <taxon>Alteromonadales</taxon>
        <taxon>Alteromonadaceae</taxon>
        <taxon>Paraglaciecola</taxon>
    </lineage>
</organism>
<dbReference type="InterPro" id="IPR032508">
    <property type="entry name" value="FecR_C"/>
</dbReference>
<dbReference type="Pfam" id="PF04773">
    <property type="entry name" value="FecR"/>
    <property type="match status" value="1"/>
</dbReference>
<gene>
    <name evidence="5" type="primary">fecR</name>
    <name evidence="5" type="ORF">GARC_4154</name>
</gene>